<evidence type="ECO:0000256" key="5">
    <source>
        <dbReference type="PROSITE-ProRule" id="PRU00221"/>
    </source>
</evidence>
<dbReference type="InterPro" id="IPR001680">
    <property type="entry name" value="WD40_rpt"/>
</dbReference>
<comment type="caution">
    <text evidence="6">The sequence shown here is derived from an EMBL/GenBank/DDBJ whole genome shotgun (WGS) entry which is preliminary data.</text>
</comment>
<gene>
    <name evidence="6" type="ORF">ACJRO7_029342</name>
</gene>
<proteinExistence type="predicted"/>
<dbReference type="InterPro" id="IPR020472">
    <property type="entry name" value="WD40_PAC1"/>
</dbReference>
<protein>
    <submittedName>
        <fullName evidence="6">Uncharacterized protein</fullName>
    </submittedName>
</protein>
<feature type="repeat" description="WD" evidence="5">
    <location>
        <begin position="60"/>
        <end position="85"/>
    </location>
</feature>
<accession>A0ABD3KAK6</accession>
<dbReference type="SUPFAM" id="SSF50978">
    <property type="entry name" value="WD40 repeat-like"/>
    <property type="match status" value="1"/>
</dbReference>
<dbReference type="PROSITE" id="PS50294">
    <property type="entry name" value="WD_REPEATS_REGION"/>
    <property type="match status" value="3"/>
</dbReference>
<dbReference type="PANTHER" id="PTHR19848:SF0">
    <property type="entry name" value="NOTCHLESS PROTEIN HOMOLOG 1"/>
    <property type="match status" value="1"/>
</dbReference>
<keyword evidence="7" id="KW-1185">Reference proteome</keyword>
<organism evidence="6 7">
    <name type="scientific">Eucalyptus globulus</name>
    <name type="common">Tasmanian blue gum</name>
    <dbReference type="NCBI Taxonomy" id="34317"/>
    <lineage>
        <taxon>Eukaryota</taxon>
        <taxon>Viridiplantae</taxon>
        <taxon>Streptophyta</taxon>
        <taxon>Embryophyta</taxon>
        <taxon>Tracheophyta</taxon>
        <taxon>Spermatophyta</taxon>
        <taxon>Magnoliopsida</taxon>
        <taxon>eudicotyledons</taxon>
        <taxon>Gunneridae</taxon>
        <taxon>Pentapetalae</taxon>
        <taxon>rosids</taxon>
        <taxon>malvids</taxon>
        <taxon>Myrtales</taxon>
        <taxon>Myrtaceae</taxon>
        <taxon>Myrtoideae</taxon>
        <taxon>Eucalypteae</taxon>
        <taxon>Eucalyptus</taxon>
    </lineage>
</organism>
<dbReference type="Gene3D" id="2.130.10.10">
    <property type="entry name" value="YVTN repeat-like/Quinoprotein amine dehydrogenase"/>
    <property type="match status" value="1"/>
</dbReference>
<evidence type="ECO:0000313" key="6">
    <source>
        <dbReference type="EMBL" id="KAL3732675.1"/>
    </source>
</evidence>
<reference evidence="6 7" key="1">
    <citation type="submission" date="2024-11" db="EMBL/GenBank/DDBJ databases">
        <title>Chromosome-level genome assembly of Eucalyptus globulus Labill. provides insights into its genome evolution.</title>
        <authorList>
            <person name="Li X."/>
        </authorList>
    </citation>
    <scope>NUCLEOTIDE SEQUENCE [LARGE SCALE GENOMIC DNA]</scope>
    <source>
        <strain evidence="6">CL2024</strain>
        <tissue evidence="6">Fresh tender leaves</tissue>
    </source>
</reference>
<evidence type="ECO:0000256" key="4">
    <source>
        <dbReference type="ARBA" id="ARBA00023242"/>
    </source>
</evidence>
<dbReference type="EMBL" id="JBJKBG010000007">
    <property type="protein sequence ID" value="KAL3732675.1"/>
    <property type="molecule type" value="Genomic_DNA"/>
</dbReference>
<evidence type="ECO:0000256" key="2">
    <source>
        <dbReference type="ARBA" id="ARBA00022574"/>
    </source>
</evidence>
<keyword evidence="3" id="KW-0677">Repeat</keyword>
<keyword evidence="2 5" id="KW-0853">WD repeat</keyword>
<dbReference type="InterPro" id="IPR015943">
    <property type="entry name" value="WD40/YVTN_repeat-like_dom_sf"/>
</dbReference>
<dbReference type="GO" id="GO:0005730">
    <property type="term" value="C:nucleolus"/>
    <property type="evidence" value="ECO:0007669"/>
    <property type="project" value="UniProtKB-SubCell"/>
</dbReference>
<dbReference type="PRINTS" id="PR00320">
    <property type="entry name" value="GPROTEINBRPT"/>
</dbReference>
<dbReference type="InterPro" id="IPR036322">
    <property type="entry name" value="WD40_repeat_dom_sf"/>
</dbReference>
<evidence type="ECO:0000256" key="3">
    <source>
        <dbReference type="ARBA" id="ARBA00022737"/>
    </source>
</evidence>
<name>A0ABD3KAK6_EUCGL</name>
<dbReference type="AlphaFoldDB" id="A0ABD3KAK6"/>
<feature type="repeat" description="WD" evidence="5">
    <location>
        <begin position="334"/>
        <end position="360"/>
    </location>
</feature>
<dbReference type="Pfam" id="PF00400">
    <property type="entry name" value="WD40"/>
    <property type="match status" value="3"/>
</dbReference>
<comment type="subcellular location">
    <subcellularLocation>
        <location evidence="1">Nucleus</location>
        <location evidence="1">Nucleolus</location>
    </subcellularLocation>
</comment>
<dbReference type="Proteomes" id="UP001634007">
    <property type="component" value="Unassembled WGS sequence"/>
</dbReference>
<feature type="repeat" description="WD" evidence="5">
    <location>
        <begin position="258"/>
        <end position="293"/>
    </location>
</feature>
<dbReference type="PANTHER" id="PTHR19848">
    <property type="entry name" value="WD40 REPEAT PROTEIN"/>
    <property type="match status" value="1"/>
</dbReference>
<keyword evidence="4" id="KW-0539">Nucleus</keyword>
<dbReference type="SMART" id="SM00320">
    <property type="entry name" value="WD40"/>
    <property type="match status" value="5"/>
</dbReference>
<sequence>MVNKLLNNEDRFPYTFYILDQELVVSLNLYCRKTKKVLSVVCQPQAIFRIRPVNRCSATIAGHSEAVLSVAFRPDGKQLASGSGDISPIHLVSGSKAGELQCWDPLTAQPSGNPLVGHKKWITGLSWEPVHLSSPCRRFVSSREDGDACIRDVTLRRCVICLSSHTLAITCINWGGDVVTYTGNSQGKLIRELNYVLRTVAFDHTGKQYSSSEEMKQVALESYKKMKGNAPEKLVSGSDDFTMFLWETSVSKHPNTRMTDHQQLGDRVYFSPDGQWVASASFDRSVKVWSADSRLLLSGSKDYPEGQLHKAYSIWDIRTKKLKQDLPGHADENVFAVDWNPDGENVASGGKDKVLKLWMG</sequence>
<evidence type="ECO:0000313" key="7">
    <source>
        <dbReference type="Proteomes" id="UP001634007"/>
    </source>
</evidence>
<evidence type="ECO:0000256" key="1">
    <source>
        <dbReference type="ARBA" id="ARBA00004604"/>
    </source>
</evidence>
<dbReference type="PROSITE" id="PS50082">
    <property type="entry name" value="WD_REPEATS_2"/>
    <property type="match status" value="3"/>
</dbReference>